<dbReference type="AlphaFoldDB" id="F1TGW1"/>
<dbReference type="STRING" id="588581.Cpap_0381"/>
<proteinExistence type="predicted"/>
<gene>
    <name evidence="1" type="ORF">Cpap_0381</name>
</gene>
<protein>
    <recommendedName>
        <fullName evidence="3">PBS lyase HEAT domain protein repeat-containing protein</fullName>
    </recommendedName>
</protein>
<reference evidence="1" key="2">
    <citation type="submission" date="2011-01" db="EMBL/GenBank/DDBJ databases">
        <title>The Non-contiguous Finished genome of Clostridium papyrosolvens.</title>
        <authorList>
            <person name="Lucas S."/>
            <person name="Copeland A."/>
            <person name="Lapidus A."/>
            <person name="Cheng J.-F."/>
            <person name="Goodwin L."/>
            <person name="Pitluck S."/>
            <person name="Misra M."/>
            <person name="Chertkov O."/>
            <person name="Detter J.C."/>
            <person name="Han C."/>
            <person name="Tapia R."/>
            <person name="Land M."/>
            <person name="Hauser L."/>
            <person name="Kyrpides N."/>
            <person name="Ivanova N."/>
            <person name="Pagani I."/>
            <person name="Mouttaki H."/>
            <person name="He Z."/>
            <person name="Zhou J."/>
            <person name="Hemme C.L."/>
            <person name="Woyke T."/>
        </authorList>
    </citation>
    <scope>NUCLEOTIDE SEQUENCE [LARGE SCALE GENOMIC DNA]</scope>
    <source>
        <strain evidence="1">DSM 2782</strain>
    </source>
</reference>
<dbReference type="eggNOG" id="ENOG50334J8">
    <property type="taxonomic scope" value="Bacteria"/>
</dbReference>
<sequence length="287" mass="32231">MDKNLIISNSYNSAIEEGFNQYLEERAVAENSEIKIDEEALIADIEGKWLATGLQELNGMTPLEFINSLSSLEDLLEFFLSIASTSDVGVPDILIDRFKYYGGKTASDMLFDYANKSLSAKQNNLDDIYPAVSQAVYAIGCLQEEEYKQKLIDLLIENAQDEMISEAICAAIVAYGVSILDDVLKAFDAVQNQMEKEHFLVCVAEICNENKYRADEIFFFMKNAFRTVSNLTLMVEILGDYGDGRAIPLLRGYVLKNIHELDAATFNQMRAIIKKLGGEIEDLVYTK</sequence>
<dbReference type="OrthoDB" id="1838265at2"/>
<reference evidence="1" key="1">
    <citation type="submission" date="2009-07" db="EMBL/GenBank/DDBJ databases">
        <authorList>
            <consortium name="US DOE Joint Genome Institute (JGI-PGF)"/>
            <person name="Lucas S."/>
            <person name="Copeland A."/>
            <person name="Lapidus A."/>
            <person name="Glavina del Rio T."/>
            <person name="Tice H."/>
            <person name="Bruce D."/>
            <person name="Goodwin L."/>
            <person name="Pitluck S."/>
            <person name="Larimer F."/>
            <person name="Land M.L."/>
            <person name="Mouttaki H."/>
            <person name="He Z."/>
            <person name="Zhou J."/>
            <person name="Hemme C.L."/>
        </authorList>
    </citation>
    <scope>NUCLEOTIDE SEQUENCE</scope>
    <source>
        <strain evidence="1">DSM 2782</strain>
    </source>
</reference>
<name>F1TGW1_9FIRM</name>
<dbReference type="EMBL" id="ACXX02000014">
    <property type="protein sequence ID" value="EGD46442.1"/>
    <property type="molecule type" value="Genomic_DNA"/>
</dbReference>
<organism evidence="1 2">
    <name type="scientific">Ruminiclostridium papyrosolvens DSM 2782</name>
    <dbReference type="NCBI Taxonomy" id="588581"/>
    <lineage>
        <taxon>Bacteria</taxon>
        <taxon>Bacillati</taxon>
        <taxon>Bacillota</taxon>
        <taxon>Clostridia</taxon>
        <taxon>Eubacteriales</taxon>
        <taxon>Oscillospiraceae</taxon>
        <taxon>Ruminiclostridium</taxon>
    </lineage>
</organism>
<evidence type="ECO:0000313" key="2">
    <source>
        <dbReference type="Proteomes" id="UP000003860"/>
    </source>
</evidence>
<evidence type="ECO:0008006" key="3">
    <source>
        <dbReference type="Google" id="ProtNLM"/>
    </source>
</evidence>
<comment type="caution">
    <text evidence="1">The sequence shown here is derived from an EMBL/GenBank/DDBJ whole genome shotgun (WGS) entry which is preliminary data.</text>
</comment>
<evidence type="ECO:0000313" key="1">
    <source>
        <dbReference type="EMBL" id="EGD46442.1"/>
    </source>
</evidence>
<accession>F1TGW1</accession>
<keyword evidence="2" id="KW-1185">Reference proteome</keyword>
<dbReference type="Proteomes" id="UP000003860">
    <property type="component" value="Unassembled WGS sequence"/>
</dbReference>
<dbReference type="RefSeq" id="WP_004621517.1">
    <property type="nucleotide sequence ID" value="NZ_ACXX02000014.1"/>
</dbReference>